<dbReference type="Proteomes" id="UP000464178">
    <property type="component" value="Chromosome"/>
</dbReference>
<dbReference type="Pfam" id="PF11181">
    <property type="entry name" value="YflT"/>
    <property type="match status" value="1"/>
</dbReference>
<evidence type="ECO:0000313" key="3">
    <source>
        <dbReference type="EMBL" id="VTS03355.1"/>
    </source>
</evidence>
<name>A0A6P2DMG1_9BACT</name>
<gene>
    <name evidence="3" type="ORF">SOIL9_72110</name>
</gene>
<dbReference type="RefSeq" id="WP_082843169.1">
    <property type="nucleotide sequence ID" value="NZ_LR593886.1"/>
</dbReference>
<dbReference type="InterPro" id="IPR025889">
    <property type="entry name" value="GSP17M-like_dom"/>
</dbReference>
<protein>
    <recommendedName>
        <fullName evidence="2">General stress protein 17M-like domain-containing protein</fullName>
    </recommendedName>
</protein>
<accession>A0A6P2DMG1</accession>
<evidence type="ECO:0000256" key="1">
    <source>
        <dbReference type="SAM" id="Phobius"/>
    </source>
</evidence>
<sequence>MKKATANAVVGVFYTRSEAESAIRDLRDAGFADSTIGMIARDAEGNMVNERNNETLAGEGAAAGAVIGAGAGALVGLGVLAGTIPVIGPVLAVGTLGTVLLNAAGGAAILGLVGALIGVGIPEDDARYYESEVHGGRFLVTVEAGNRQAEAWTVLHRAGGYNRTTPALNASV</sequence>
<feature type="transmembrane region" description="Helical" evidence="1">
    <location>
        <begin position="61"/>
        <end position="87"/>
    </location>
</feature>
<dbReference type="InterPro" id="IPR052948">
    <property type="entry name" value="Low_temp-induced_all0457"/>
</dbReference>
<evidence type="ECO:0000313" key="4">
    <source>
        <dbReference type="Proteomes" id="UP000464178"/>
    </source>
</evidence>
<organism evidence="3 4">
    <name type="scientific">Gemmata massiliana</name>
    <dbReference type="NCBI Taxonomy" id="1210884"/>
    <lineage>
        <taxon>Bacteria</taxon>
        <taxon>Pseudomonadati</taxon>
        <taxon>Planctomycetota</taxon>
        <taxon>Planctomycetia</taxon>
        <taxon>Gemmatales</taxon>
        <taxon>Gemmataceae</taxon>
        <taxon>Gemmata</taxon>
    </lineage>
</organism>
<proteinExistence type="predicted"/>
<dbReference type="KEGG" id="gms:SOIL9_72110"/>
<dbReference type="EMBL" id="LR593886">
    <property type="protein sequence ID" value="VTS03355.1"/>
    <property type="molecule type" value="Genomic_DNA"/>
</dbReference>
<dbReference type="PANTHER" id="PTHR36109:SF2">
    <property type="entry name" value="MEMBRANE PROTEIN"/>
    <property type="match status" value="1"/>
</dbReference>
<keyword evidence="4" id="KW-1185">Reference proteome</keyword>
<keyword evidence="1" id="KW-1133">Transmembrane helix</keyword>
<dbReference type="PANTHER" id="PTHR36109">
    <property type="entry name" value="MEMBRANE PROTEIN-RELATED"/>
    <property type="match status" value="1"/>
</dbReference>
<keyword evidence="1" id="KW-0812">Transmembrane</keyword>
<feature type="transmembrane region" description="Helical" evidence="1">
    <location>
        <begin position="99"/>
        <end position="121"/>
    </location>
</feature>
<evidence type="ECO:0000259" key="2">
    <source>
        <dbReference type="Pfam" id="PF11181"/>
    </source>
</evidence>
<keyword evidence="1" id="KW-0472">Membrane</keyword>
<feature type="domain" description="General stress protein 17M-like" evidence="2">
    <location>
        <begin position="9"/>
        <end position="74"/>
    </location>
</feature>
<dbReference type="AlphaFoldDB" id="A0A6P2DMG1"/>
<reference evidence="3 4" key="1">
    <citation type="submission" date="2019-05" db="EMBL/GenBank/DDBJ databases">
        <authorList>
            <consortium name="Science for Life Laboratories"/>
        </authorList>
    </citation>
    <scope>NUCLEOTIDE SEQUENCE [LARGE SCALE GENOMIC DNA]</scope>
    <source>
        <strain evidence="3">Soil9</strain>
    </source>
</reference>